<sequence length="341" mass="39633">MHSNHFTNIRVMPMSDSLEHPLNFQPEQLVAGCFCVQAVYRREPAYLLFAYFLYLVFQILQKLLHFWVLDPRFGEQTVFYSKNVFLQQFFVVFHIFDVNSVVIAQDFPLNEVQHKIILETNVKNSFFHFVYSFLKLLPEKLICPVEVLVVKNHCKVAPDSQFELVELVDSFLIIIRTSGNGNIVVHHELELCGPVHGLELEDQLLKLEQVLLARKILGAEVEKRIQLLKEEDLELQLAFHQILFQRAKANKSVLEHLEILLLLSQKQLQLMTRVINEVLLRCQTRYQLLVGNQPVGEQLGGNLELFPIKKRDDGRIRIFRDQMSRGLTSVVEALRVSIHPN</sequence>
<dbReference type="AlphaFoldDB" id="A0A146JZA3"/>
<keyword evidence="1" id="KW-0472">Membrane</keyword>
<accession>A0A146JZA3</accession>
<protein>
    <submittedName>
        <fullName evidence="2">Uncharacterized protein</fullName>
    </submittedName>
</protein>
<evidence type="ECO:0000313" key="2">
    <source>
        <dbReference type="EMBL" id="JAP89508.1"/>
    </source>
</evidence>
<keyword evidence="1" id="KW-0812">Transmembrane</keyword>
<name>A0A146JZA3_9EUKA</name>
<evidence type="ECO:0000256" key="1">
    <source>
        <dbReference type="SAM" id="Phobius"/>
    </source>
</evidence>
<gene>
    <name evidence="2" type="ORF">TPC1_30997</name>
</gene>
<feature type="transmembrane region" description="Helical" evidence="1">
    <location>
        <begin position="45"/>
        <end position="64"/>
    </location>
</feature>
<keyword evidence="1" id="KW-1133">Transmembrane helix</keyword>
<reference evidence="2" key="1">
    <citation type="submission" date="2015-07" db="EMBL/GenBank/DDBJ databases">
        <title>Adaptation to a free-living lifestyle via gene acquisitions in the diplomonad Trepomonas sp. PC1.</title>
        <authorList>
            <person name="Xu F."/>
            <person name="Jerlstrom-Hultqvist J."/>
            <person name="Kolisko M."/>
            <person name="Simpson A.G.B."/>
            <person name="Roger A.J."/>
            <person name="Svard S.G."/>
            <person name="Andersson J.O."/>
        </authorList>
    </citation>
    <scope>NUCLEOTIDE SEQUENCE</scope>
    <source>
        <strain evidence="2">PC1</strain>
    </source>
</reference>
<feature type="non-terminal residue" evidence="2">
    <location>
        <position position="341"/>
    </location>
</feature>
<dbReference type="EMBL" id="GDID01007098">
    <property type="protein sequence ID" value="JAP89508.1"/>
    <property type="molecule type" value="Transcribed_RNA"/>
</dbReference>
<proteinExistence type="predicted"/>
<organism evidence="2">
    <name type="scientific">Trepomonas sp. PC1</name>
    <dbReference type="NCBI Taxonomy" id="1076344"/>
    <lineage>
        <taxon>Eukaryota</taxon>
        <taxon>Metamonada</taxon>
        <taxon>Diplomonadida</taxon>
        <taxon>Hexamitidae</taxon>
        <taxon>Hexamitinae</taxon>
        <taxon>Trepomonas</taxon>
    </lineage>
</organism>